<evidence type="ECO:0000256" key="2">
    <source>
        <dbReference type="ARBA" id="ARBA00022771"/>
    </source>
</evidence>
<evidence type="ECO:0000313" key="9">
    <source>
        <dbReference type="Proteomes" id="UP000743370"/>
    </source>
</evidence>
<evidence type="ECO:0000313" key="8">
    <source>
        <dbReference type="EMBL" id="KAG2399010.1"/>
    </source>
</evidence>
<dbReference type="GO" id="GO:0140566">
    <property type="term" value="F:histone reader activity"/>
    <property type="evidence" value="ECO:0007669"/>
    <property type="project" value="InterPro"/>
</dbReference>
<dbReference type="AlphaFoldDB" id="A0A8T0KGG8"/>
<dbReference type="GO" id="GO:0008270">
    <property type="term" value="F:zinc ion binding"/>
    <property type="evidence" value="ECO:0007669"/>
    <property type="project" value="UniProtKB-KW"/>
</dbReference>
<evidence type="ECO:0000259" key="7">
    <source>
        <dbReference type="Pfam" id="PF23121"/>
    </source>
</evidence>
<dbReference type="InterPro" id="IPR049914">
    <property type="entry name" value="PHD1-3/5-6"/>
</dbReference>
<keyword evidence="3" id="KW-0862">Zinc</keyword>
<feature type="compositionally biased region" description="Basic and acidic residues" evidence="6">
    <location>
        <begin position="11"/>
        <end position="20"/>
    </location>
</feature>
<dbReference type="EMBL" id="JABFOF010000004">
    <property type="protein sequence ID" value="KAG2399010.1"/>
    <property type="molecule type" value="Genomic_DNA"/>
</dbReference>
<keyword evidence="1" id="KW-0479">Metal-binding</keyword>
<organism evidence="8 9">
    <name type="scientific">Phaseolus angularis</name>
    <name type="common">Azuki bean</name>
    <name type="synonym">Vigna angularis</name>
    <dbReference type="NCBI Taxonomy" id="3914"/>
    <lineage>
        <taxon>Eukaryota</taxon>
        <taxon>Viridiplantae</taxon>
        <taxon>Streptophyta</taxon>
        <taxon>Embryophyta</taxon>
        <taxon>Tracheophyta</taxon>
        <taxon>Spermatophyta</taxon>
        <taxon>Magnoliopsida</taxon>
        <taxon>eudicotyledons</taxon>
        <taxon>Gunneridae</taxon>
        <taxon>Pentapetalae</taxon>
        <taxon>rosids</taxon>
        <taxon>fabids</taxon>
        <taxon>Fabales</taxon>
        <taxon>Fabaceae</taxon>
        <taxon>Papilionoideae</taxon>
        <taxon>50 kb inversion clade</taxon>
        <taxon>NPAAA clade</taxon>
        <taxon>indigoferoid/millettioid clade</taxon>
        <taxon>Phaseoleae</taxon>
        <taxon>Vigna</taxon>
    </lineage>
</organism>
<protein>
    <recommendedName>
        <fullName evidence="7">AIPP2-like SPOC-like domain-containing protein</fullName>
    </recommendedName>
</protein>
<dbReference type="Pfam" id="PF23121">
    <property type="entry name" value="SPOC_AIPP2"/>
    <property type="match status" value="1"/>
</dbReference>
<gene>
    <name evidence="8" type="ORF">HKW66_Vig0085080</name>
</gene>
<dbReference type="InterPro" id="IPR056280">
    <property type="entry name" value="AIPP2-like_SPOC"/>
</dbReference>
<evidence type="ECO:0000256" key="5">
    <source>
        <dbReference type="ARBA" id="ARBA00023163"/>
    </source>
</evidence>
<evidence type="ECO:0000256" key="3">
    <source>
        <dbReference type="ARBA" id="ARBA00022833"/>
    </source>
</evidence>
<sequence length="248" mass="27604">MGGVTPAKKVQIHDPQKEKPTKAAPFEALLARKSSPIVGSDIGMLGSELINVNNWGQFQILHTAAPSKFYDGFEAQPPFIVNGKAFAFSREMPSVLQLESGPALKVLIDIFQDDSPKLQDIALYFFPSEQTERSRMNLNSILKLMKDEKTMLRSYINGVELLMFTSNQLGMDSRGAIAAINDGHFLWGLFRKRKIDKTIERVPKLEPLDMDFDMSGGKDAMGRTCHLGLVTPKLEFDNNLGVPPGFEE</sequence>
<feature type="domain" description="AIPP2-like SPOC-like" evidence="7">
    <location>
        <begin position="56"/>
        <end position="190"/>
    </location>
</feature>
<feature type="region of interest" description="Disordered" evidence="6">
    <location>
        <begin position="1"/>
        <end position="20"/>
    </location>
</feature>
<dbReference type="PANTHER" id="PTHR33304:SF36">
    <property type="entry name" value="GB|AAF26970.1-RELATED"/>
    <property type="match status" value="1"/>
</dbReference>
<keyword evidence="2" id="KW-0863">Zinc-finger</keyword>
<evidence type="ECO:0000256" key="1">
    <source>
        <dbReference type="ARBA" id="ARBA00022723"/>
    </source>
</evidence>
<evidence type="ECO:0000256" key="6">
    <source>
        <dbReference type="SAM" id="MobiDB-lite"/>
    </source>
</evidence>
<keyword evidence="4" id="KW-0805">Transcription regulation</keyword>
<proteinExistence type="predicted"/>
<dbReference type="Proteomes" id="UP000743370">
    <property type="component" value="Unassembled WGS sequence"/>
</dbReference>
<evidence type="ECO:0000256" key="4">
    <source>
        <dbReference type="ARBA" id="ARBA00023015"/>
    </source>
</evidence>
<keyword evidence="5" id="KW-0804">Transcription</keyword>
<reference evidence="8 9" key="1">
    <citation type="submission" date="2020-05" db="EMBL/GenBank/DDBJ databases">
        <title>Vigna angularis (adzuki bean) Var. LongXiaoDou No. 4 denovo assembly.</title>
        <authorList>
            <person name="Xiang H."/>
        </authorList>
    </citation>
    <scope>NUCLEOTIDE SEQUENCE [LARGE SCALE GENOMIC DNA]</scope>
    <source>
        <tissue evidence="8">Leaf</tissue>
    </source>
</reference>
<name>A0A8T0KGG8_PHAAN</name>
<dbReference type="PANTHER" id="PTHR33304">
    <property type="match status" value="1"/>
</dbReference>
<comment type="caution">
    <text evidence="8">The sequence shown here is derived from an EMBL/GenBank/DDBJ whole genome shotgun (WGS) entry which is preliminary data.</text>
</comment>
<accession>A0A8T0KGG8</accession>
<dbReference type="GO" id="GO:0034244">
    <property type="term" value="P:negative regulation of transcription elongation by RNA polymerase II"/>
    <property type="evidence" value="ECO:0007669"/>
    <property type="project" value="InterPro"/>
</dbReference>